<dbReference type="GO" id="GO:0009252">
    <property type="term" value="P:peptidoglycan biosynthetic process"/>
    <property type="evidence" value="ECO:0007669"/>
    <property type="project" value="UniProtKB-KW"/>
</dbReference>
<dbReference type="PANTHER" id="PTHR43584">
    <property type="entry name" value="NUCLEOTIDYL TRANSFERASE"/>
    <property type="match status" value="1"/>
</dbReference>
<reference evidence="15 16" key="1">
    <citation type="submission" date="2019-11" db="EMBL/GenBank/DDBJ databases">
        <title>Growth characteristics of pneumococcus vary with the chemical composition of the capsule and with environmental conditions.</title>
        <authorList>
            <person name="Tothpal A."/>
            <person name="Desobry K."/>
            <person name="Joshi S."/>
            <person name="Wyllie A.L."/>
            <person name="Weinberger D.M."/>
        </authorList>
    </citation>
    <scope>NUCLEOTIDE SEQUENCE [LARGE SCALE GENOMIC DNA]</scope>
    <source>
        <strain evidence="16">pnumococcus19F</strain>
    </source>
</reference>
<name>A0A6G2DFG7_STREE</name>
<organism evidence="15 16">
    <name type="scientific">Streptococcus pneumoniae</name>
    <dbReference type="NCBI Taxonomy" id="1313"/>
    <lineage>
        <taxon>Bacteria</taxon>
        <taxon>Bacillati</taxon>
        <taxon>Bacillota</taxon>
        <taxon>Bacilli</taxon>
        <taxon>Lactobacillales</taxon>
        <taxon>Streptococcaceae</taxon>
        <taxon>Streptococcus</taxon>
    </lineage>
</organism>
<evidence type="ECO:0000256" key="11">
    <source>
        <dbReference type="ARBA" id="ARBA00023316"/>
    </source>
</evidence>
<dbReference type="GO" id="GO:0019134">
    <property type="term" value="F:glucosamine-1-phosphate N-acetyltransferase activity"/>
    <property type="evidence" value="ECO:0007669"/>
    <property type="project" value="UniProtKB-EC"/>
</dbReference>
<dbReference type="InterPro" id="IPR050065">
    <property type="entry name" value="GlmU-like"/>
</dbReference>
<evidence type="ECO:0000256" key="13">
    <source>
        <dbReference type="ARBA" id="ARBA00048493"/>
    </source>
</evidence>
<evidence type="ECO:0000256" key="2">
    <source>
        <dbReference type="ARBA" id="ARBA00022490"/>
    </source>
</evidence>
<dbReference type="SUPFAM" id="SSF51161">
    <property type="entry name" value="Trimeric LpxA-like enzymes"/>
    <property type="match status" value="1"/>
</dbReference>
<evidence type="ECO:0000256" key="4">
    <source>
        <dbReference type="ARBA" id="ARBA00022695"/>
    </source>
</evidence>
<proteinExistence type="predicted"/>
<keyword evidence="8" id="KW-0573">Peptidoglycan synthesis</keyword>
<dbReference type="GO" id="GO:0046872">
    <property type="term" value="F:metal ion binding"/>
    <property type="evidence" value="ECO:0007669"/>
    <property type="project" value="UniProtKB-KW"/>
</dbReference>
<sequence>TNNAQGEYYITDVIGIFRETGEKVGAYTLKDFDESLGVNDRVALATAESVMRRRINHKHMVNGVSFVNPEATYIDIDVEIAPEVQIEANVTLKGQTKIGAETVLTNGTYVVD</sequence>
<comment type="catalytic activity">
    <reaction evidence="12">
        <text>alpha-D-glucosamine 1-phosphate + acetyl-CoA = N-acetyl-alpha-D-glucosamine 1-phosphate + CoA + H(+)</text>
        <dbReference type="Rhea" id="RHEA:13725"/>
        <dbReference type="ChEBI" id="CHEBI:15378"/>
        <dbReference type="ChEBI" id="CHEBI:57287"/>
        <dbReference type="ChEBI" id="CHEBI:57288"/>
        <dbReference type="ChEBI" id="CHEBI:57776"/>
        <dbReference type="ChEBI" id="CHEBI:58516"/>
        <dbReference type="EC" id="2.3.1.157"/>
    </reaction>
</comment>
<comment type="function">
    <text evidence="14">Catalyzes the last two sequential reactions in the de novo biosynthetic pathway for UDP-N-acetylglucosamine (UDP-GlcNAc). The C-terminal domain catalyzes the transfer of acetyl group from acetyl coenzyme A to glucosamine-1-phosphate (GlcN-1-P) to produce N-acetylglucosamine-1-phosphate (GlcNAc-1-P), which is converted into UDP-GlcNAc by the transfer of uridine 5-monophosphate (from uridine 5-triphosphate), a reaction catalyzed by the N-terminal domain.</text>
</comment>
<dbReference type="Proteomes" id="UP000483094">
    <property type="component" value="Unassembled WGS sequence"/>
</dbReference>
<evidence type="ECO:0000256" key="6">
    <source>
        <dbReference type="ARBA" id="ARBA00022842"/>
    </source>
</evidence>
<evidence type="ECO:0000256" key="8">
    <source>
        <dbReference type="ARBA" id="ARBA00022984"/>
    </source>
</evidence>
<evidence type="ECO:0000256" key="14">
    <source>
        <dbReference type="ARBA" id="ARBA00049628"/>
    </source>
</evidence>
<dbReference type="EMBL" id="WNHQ01001743">
    <property type="protein sequence ID" value="MTV75075.1"/>
    <property type="molecule type" value="Genomic_DNA"/>
</dbReference>
<dbReference type="AlphaFoldDB" id="A0A6G2DFG7"/>
<evidence type="ECO:0000256" key="5">
    <source>
        <dbReference type="ARBA" id="ARBA00022723"/>
    </source>
</evidence>
<dbReference type="PANTHER" id="PTHR43584:SF3">
    <property type="entry name" value="BIFUNCTIONAL PROTEIN GLMU"/>
    <property type="match status" value="1"/>
</dbReference>
<evidence type="ECO:0000256" key="7">
    <source>
        <dbReference type="ARBA" id="ARBA00022960"/>
    </source>
</evidence>
<keyword evidence="9" id="KW-0511">Multifunctional enzyme</keyword>
<comment type="caution">
    <text evidence="15">The sequence shown here is derived from an EMBL/GenBank/DDBJ whole genome shotgun (WGS) entry which is preliminary data.</text>
</comment>
<feature type="non-terminal residue" evidence="15">
    <location>
        <position position="112"/>
    </location>
</feature>
<evidence type="ECO:0000256" key="1">
    <source>
        <dbReference type="ARBA" id="ARBA00001946"/>
    </source>
</evidence>
<dbReference type="GO" id="GO:0071555">
    <property type="term" value="P:cell wall organization"/>
    <property type="evidence" value="ECO:0007669"/>
    <property type="project" value="UniProtKB-KW"/>
</dbReference>
<accession>A0A6G2DFG7</accession>
<keyword evidence="6" id="KW-0460">Magnesium</keyword>
<evidence type="ECO:0000313" key="15">
    <source>
        <dbReference type="EMBL" id="MTV75075.1"/>
    </source>
</evidence>
<dbReference type="Gene3D" id="2.160.10.10">
    <property type="entry name" value="Hexapeptide repeat proteins"/>
    <property type="match status" value="1"/>
</dbReference>
<dbReference type="GO" id="GO:0003977">
    <property type="term" value="F:UDP-N-acetylglucosamine diphosphorylase activity"/>
    <property type="evidence" value="ECO:0007669"/>
    <property type="project" value="UniProtKB-EC"/>
</dbReference>
<dbReference type="GO" id="GO:0008360">
    <property type="term" value="P:regulation of cell shape"/>
    <property type="evidence" value="ECO:0007669"/>
    <property type="project" value="UniProtKB-KW"/>
</dbReference>
<keyword evidence="3 15" id="KW-0808">Transferase</keyword>
<comment type="catalytic activity">
    <reaction evidence="13">
        <text>N-acetyl-alpha-D-glucosamine 1-phosphate + UTP + H(+) = UDP-N-acetyl-alpha-D-glucosamine + diphosphate</text>
        <dbReference type="Rhea" id="RHEA:13509"/>
        <dbReference type="ChEBI" id="CHEBI:15378"/>
        <dbReference type="ChEBI" id="CHEBI:33019"/>
        <dbReference type="ChEBI" id="CHEBI:46398"/>
        <dbReference type="ChEBI" id="CHEBI:57705"/>
        <dbReference type="ChEBI" id="CHEBI:57776"/>
        <dbReference type="EC" id="2.7.7.23"/>
    </reaction>
</comment>
<evidence type="ECO:0000256" key="3">
    <source>
        <dbReference type="ARBA" id="ARBA00022679"/>
    </source>
</evidence>
<keyword evidence="2" id="KW-0963">Cytoplasm</keyword>
<keyword evidence="4" id="KW-0548">Nucleotidyltransferase</keyword>
<evidence type="ECO:0000256" key="9">
    <source>
        <dbReference type="ARBA" id="ARBA00023268"/>
    </source>
</evidence>
<keyword evidence="10" id="KW-0012">Acyltransferase</keyword>
<dbReference type="Gene3D" id="3.90.550.10">
    <property type="entry name" value="Spore Coat Polysaccharide Biosynthesis Protein SpsA, Chain A"/>
    <property type="match status" value="1"/>
</dbReference>
<evidence type="ECO:0000313" key="16">
    <source>
        <dbReference type="Proteomes" id="UP000483094"/>
    </source>
</evidence>
<comment type="cofactor">
    <cofactor evidence="1">
        <name>Mg(2+)</name>
        <dbReference type="ChEBI" id="CHEBI:18420"/>
    </cofactor>
</comment>
<keyword evidence="7" id="KW-0133">Cell shape</keyword>
<evidence type="ECO:0000256" key="12">
    <source>
        <dbReference type="ARBA" id="ARBA00048247"/>
    </source>
</evidence>
<feature type="non-terminal residue" evidence="15">
    <location>
        <position position="1"/>
    </location>
</feature>
<dbReference type="InterPro" id="IPR011004">
    <property type="entry name" value="Trimer_LpxA-like_sf"/>
</dbReference>
<gene>
    <name evidence="15" type="primary">glmU</name>
    <name evidence="15" type="ORF">GM540_14105</name>
</gene>
<dbReference type="InterPro" id="IPR029044">
    <property type="entry name" value="Nucleotide-diphossugar_trans"/>
</dbReference>
<protein>
    <submittedName>
        <fullName evidence="15">Bifunctional UDP-N-acetylglucosamine diphosphorylase/glucosamine-1-phosphate N-acetyltransferase GlmU</fullName>
    </submittedName>
</protein>
<keyword evidence="5" id="KW-0479">Metal-binding</keyword>
<keyword evidence="11" id="KW-0961">Cell wall biogenesis/degradation</keyword>
<evidence type="ECO:0000256" key="10">
    <source>
        <dbReference type="ARBA" id="ARBA00023315"/>
    </source>
</evidence>